<dbReference type="SUPFAM" id="SSF46689">
    <property type="entry name" value="Homeodomain-like"/>
    <property type="match status" value="2"/>
</dbReference>
<evidence type="ECO:0000259" key="3">
    <source>
        <dbReference type="PROSITE" id="PS01124"/>
    </source>
</evidence>
<dbReference type="SMART" id="SM00342">
    <property type="entry name" value="HTH_ARAC"/>
    <property type="match status" value="1"/>
</dbReference>
<evidence type="ECO:0000256" key="2">
    <source>
        <dbReference type="ARBA" id="ARBA00023163"/>
    </source>
</evidence>
<keyword evidence="2" id="KW-0804">Transcription</keyword>
<evidence type="ECO:0000313" key="5">
    <source>
        <dbReference type="Proteomes" id="UP000610456"/>
    </source>
</evidence>
<evidence type="ECO:0000313" key="4">
    <source>
        <dbReference type="EMBL" id="GHA24036.1"/>
    </source>
</evidence>
<dbReference type="PROSITE" id="PS01124">
    <property type="entry name" value="HTH_ARAC_FAMILY_2"/>
    <property type="match status" value="1"/>
</dbReference>
<reference evidence="4" key="1">
    <citation type="journal article" date="2014" name="Int. J. Syst. Evol. Microbiol.">
        <title>Complete genome sequence of Corynebacterium casei LMG S-19264T (=DSM 44701T), isolated from a smear-ripened cheese.</title>
        <authorList>
            <consortium name="US DOE Joint Genome Institute (JGI-PGF)"/>
            <person name="Walter F."/>
            <person name="Albersmeier A."/>
            <person name="Kalinowski J."/>
            <person name="Ruckert C."/>
        </authorList>
    </citation>
    <scope>NUCLEOTIDE SEQUENCE</scope>
    <source>
        <strain evidence="4">KCTC 12719</strain>
    </source>
</reference>
<dbReference type="Proteomes" id="UP000610456">
    <property type="component" value="Unassembled WGS sequence"/>
</dbReference>
<dbReference type="RefSeq" id="WP_189602721.1">
    <property type="nucleotide sequence ID" value="NZ_BMXB01000001.1"/>
</dbReference>
<accession>A0A918S4T5</accession>
<dbReference type="InterPro" id="IPR009057">
    <property type="entry name" value="Homeodomain-like_sf"/>
</dbReference>
<keyword evidence="5" id="KW-1185">Reference proteome</keyword>
<keyword evidence="1" id="KW-0805">Transcription regulation</keyword>
<reference evidence="4" key="2">
    <citation type="submission" date="2020-09" db="EMBL/GenBank/DDBJ databases">
        <authorList>
            <person name="Sun Q."/>
            <person name="Kim S."/>
        </authorList>
    </citation>
    <scope>NUCLEOTIDE SEQUENCE</scope>
    <source>
        <strain evidence="4">KCTC 12719</strain>
    </source>
</reference>
<proteinExistence type="predicted"/>
<dbReference type="InterPro" id="IPR018060">
    <property type="entry name" value="HTH_AraC"/>
</dbReference>
<dbReference type="Gene3D" id="1.10.10.60">
    <property type="entry name" value="Homeodomain-like"/>
    <property type="match status" value="1"/>
</dbReference>
<dbReference type="AlphaFoldDB" id="A0A918S4T5"/>
<dbReference type="Pfam" id="PF12833">
    <property type="entry name" value="HTH_18"/>
    <property type="match status" value="1"/>
</dbReference>
<organism evidence="4 5">
    <name type="scientific">Salinimicrobium marinum</name>
    <dbReference type="NCBI Taxonomy" id="680283"/>
    <lineage>
        <taxon>Bacteria</taxon>
        <taxon>Pseudomonadati</taxon>
        <taxon>Bacteroidota</taxon>
        <taxon>Flavobacteriia</taxon>
        <taxon>Flavobacteriales</taxon>
        <taxon>Flavobacteriaceae</taxon>
        <taxon>Salinimicrobium</taxon>
    </lineage>
</organism>
<dbReference type="PANTHER" id="PTHR47893">
    <property type="entry name" value="REGULATORY PROTEIN PCHR"/>
    <property type="match status" value="1"/>
</dbReference>
<gene>
    <name evidence="4" type="ORF">GCM10007103_01560</name>
</gene>
<protein>
    <recommendedName>
        <fullName evidence="3">HTH araC/xylS-type domain-containing protein</fullName>
    </recommendedName>
</protein>
<comment type="caution">
    <text evidence="4">The sequence shown here is derived from an EMBL/GenBank/DDBJ whole genome shotgun (WGS) entry which is preliminary data.</text>
</comment>
<dbReference type="GO" id="GO:0043565">
    <property type="term" value="F:sequence-specific DNA binding"/>
    <property type="evidence" value="ECO:0007669"/>
    <property type="project" value="InterPro"/>
</dbReference>
<dbReference type="EMBL" id="BMXB01000001">
    <property type="protein sequence ID" value="GHA24036.1"/>
    <property type="molecule type" value="Genomic_DNA"/>
</dbReference>
<feature type="domain" description="HTH araC/xylS-type" evidence="3">
    <location>
        <begin position="236"/>
        <end position="334"/>
    </location>
</feature>
<dbReference type="PANTHER" id="PTHR47893:SF1">
    <property type="entry name" value="REGULATORY PROTEIN PCHR"/>
    <property type="match status" value="1"/>
</dbReference>
<sequence>MRIEVKALPVHDIVKDIARQWKVPIHEDSGELTIEIPKSIGEGLIRSADFDSGIGVIIYKGTFYEDYDILFTINETHPLKFIFCSEGTADHAFEEDKETHTIHTYQNVIVSSSGNNGHMLSFKANQPAHITSIEIIRHTFSNRNNHHFHGLEPELKALFEDSVAEKKFFYQGNYSLRAADLVEEIDSQEYKGFVRNLFLEGKLFDMLVIQINQYQDDRREDNQPQIMRRFDVDKVDRASRLIQENLNENYSVEYLAQEVGTNVNKLQQGFKHTYDLTVNKYNQRIKLEKARELLESSEYNISEIVNLIGLSNRSYFAKIFKEKYGVSPKYFLKSYVEVDDDTAEE</sequence>
<dbReference type="InterPro" id="IPR053142">
    <property type="entry name" value="PchR_regulatory_protein"/>
</dbReference>
<name>A0A918S4T5_9FLAO</name>
<dbReference type="GO" id="GO:0003700">
    <property type="term" value="F:DNA-binding transcription factor activity"/>
    <property type="evidence" value="ECO:0007669"/>
    <property type="project" value="InterPro"/>
</dbReference>
<evidence type="ECO:0000256" key="1">
    <source>
        <dbReference type="ARBA" id="ARBA00023015"/>
    </source>
</evidence>